<reference evidence="1 2" key="1">
    <citation type="journal article" date="2016" name="Genome Biol. Evol.">
        <title>Gene Family Evolution Reflects Adaptation to Soil Environmental Stressors in the Genome of the Collembolan Orchesella cincta.</title>
        <authorList>
            <person name="Faddeeva-Vakhrusheva A."/>
            <person name="Derks M.F."/>
            <person name="Anvar S.Y."/>
            <person name="Agamennone V."/>
            <person name="Suring W."/>
            <person name="Smit S."/>
            <person name="van Straalen N.M."/>
            <person name="Roelofs D."/>
        </authorList>
    </citation>
    <scope>NUCLEOTIDE SEQUENCE [LARGE SCALE GENOMIC DNA]</scope>
    <source>
        <tissue evidence="1">Mixed pool</tissue>
    </source>
</reference>
<evidence type="ECO:0000313" key="1">
    <source>
        <dbReference type="EMBL" id="ODM87638.1"/>
    </source>
</evidence>
<dbReference type="Proteomes" id="UP000094527">
    <property type="component" value="Unassembled WGS sequence"/>
</dbReference>
<protein>
    <submittedName>
        <fullName evidence="1">Zinc finger CCCH domain-containing protein 59</fullName>
    </submittedName>
</protein>
<dbReference type="EMBL" id="LJIJ01004922">
    <property type="protein sequence ID" value="ODM87638.1"/>
    <property type="molecule type" value="Genomic_DNA"/>
</dbReference>
<gene>
    <name evidence="1" type="ORF">Ocin01_19043</name>
</gene>
<organism evidence="1 2">
    <name type="scientific">Orchesella cincta</name>
    <name type="common">Springtail</name>
    <name type="synonym">Podura cincta</name>
    <dbReference type="NCBI Taxonomy" id="48709"/>
    <lineage>
        <taxon>Eukaryota</taxon>
        <taxon>Metazoa</taxon>
        <taxon>Ecdysozoa</taxon>
        <taxon>Arthropoda</taxon>
        <taxon>Hexapoda</taxon>
        <taxon>Collembola</taxon>
        <taxon>Entomobryomorpha</taxon>
        <taxon>Entomobryoidea</taxon>
        <taxon>Orchesellidae</taxon>
        <taxon>Orchesellinae</taxon>
        <taxon>Orchesella</taxon>
    </lineage>
</organism>
<sequence length="69" mass="7315">MTLTIGGERHSAEGGMKTCFRCTGNGADIKAPVCNANHDGETEDCRSDYGNACAMINEGGVISKFCEIR</sequence>
<proteinExistence type="predicted"/>
<comment type="caution">
    <text evidence="1">The sequence shown here is derived from an EMBL/GenBank/DDBJ whole genome shotgun (WGS) entry which is preliminary data.</text>
</comment>
<accession>A0A1D2M3T5</accession>
<name>A0A1D2M3T5_ORCCI</name>
<dbReference type="AlphaFoldDB" id="A0A1D2M3T5"/>
<keyword evidence="2" id="KW-1185">Reference proteome</keyword>
<evidence type="ECO:0000313" key="2">
    <source>
        <dbReference type="Proteomes" id="UP000094527"/>
    </source>
</evidence>